<reference evidence="2" key="2">
    <citation type="submission" date="2020-09" db="EMBL/GenBank/DDBJ databases">
        <authorList>
            <person name="Sun Q."/>
            <person name="Ohkuma M."/>
        </authorList>
    </citation>
    <scope>NUCLEOTIDE SEQUENCE</scope>
    <source>
        <strain evidence="2">JCM 13064</strain>
    </source>
</reference>
<proteinExistence type="predicted"/>
<reference evidence="2" key="1">
    <citation type="journal article" date="2014" name="Int. J. Syst. Evol. Microbiol.">
        <title>Complete genome sequence of Corynebacterium casei LMG S-19264T (=DSM 44701T), isolated from a smear-ripened cheese.</title>
        <authorList>
            <consortium name="US DOE Joint Genome Institute (JGI-PGF)"/>
            <person name="Walter F."/>
            <person name="Albersmeier A."/>
            <person name="Kalinowski J."/>
            <person name="Ruckert C."/>
        </authorList>
    </citation>
    <scope>NUCLEOTIDE SEQUENCE</scope>
    <source>
        <strain evidence="2">JCM 13064</strain>
    </source>
</reference>
<dbReference type="Proteomes" id="UP000645217">
    <property type="component" value="Unassembled WGS sequence"/>
</dbReference>
<gene>
    <name evidence="2" type="ORF">GCM10007964_51420</name>
</gene>
<dbReference type="EMBL" id="BMNT01000030">
    <property type="protein sequence ID" value="GGL03042.1"/>
    <property type="molecule type" value="Genomic_DNA"/>
</dbReference>
<sequence>MHGSPPYLGAEPACVHRLGQDGQKVCDTAGRNVRPWTGTGDAAPLRLGGSVIGLLQHPSGQPAETTGRAGLCGTRGEPTRARSCCTRFPRLPRPFREVRRVQHAFAEGVRPSGALEASRSGSPKQGGGTSKAVIMAMTWGDLHGPSETHSTDPRMI</sequence>
<evidence type="ECO:0000313" key="2">
    <source>
        <dbReference type="EMBL" id="GGL03042.1"/>
    </source>
</evidence>
<dbReference type="AlphaFoldDB" id="A0A917RDN9"/>
<accession>A0A917RDN9</accession>
<organism evidence="2 3">
    <name type="scientific">Sphaerisporangium melleum</name>
    <dbReference type="NCBI Taxonomy" id="321316"/>
    <lineage>
        <taxon>Bacteria</taxon>
        <taxon>Bacillati</taxon>
        <taxon>Actinomycetota</taxon>
        <taxon>Actinomycetes</taxon>
        <taxon>Streptosporangiales</taxon>
        <taxon>Streptosporangiaceae</taxon>
        <taxon>Sphaerisporangium</taxon>
    </lineage>
</organism>
<evidence type="ECO:0000313" key="3">
    <source>
        <dbReference type="Proteomes" id="UP000645217"/>
    </source>
</evidence>
<protein>
    <submittedName>
        <fullName evidence="2">Uncharacterized protein</fullName>
    </submittedName>
</protein>
<feature type="region of interest" description="Disordered" evidence="1">
    <location>
        <begin position="110"/>
        <end position="129"/>
    </location>
</feature>
<keyword evidence="3" id="KW-1185">Reference proteome</keyword>
<name>A0A917RDN9_9ACTN</name>
<evidence type="ECO:0000256" key="1">
    <source>
        <dbReference type="SAM" id="MobiDB-lite"/>
    </source>
</evidence>
<comment type="caution">
    <text evidence="2">The sequence shown here is derived from an EMBL/GenBank/DDBJ whole genome shotgun (WGS) entry which is preliminary data.</text>
</comment>